<evidence type="ECO:0000313" key="6">
    <source>
        <dbReference type="EMBL" id="SOZ68819.1"/>
    </source>
</evidence>
<organism evidence="6">
    <name type="scientific">Cupriavidus taiwanensis</name>
    <dbReference type="NCBI Taxonomy" id="164546"/>
    <lineage>
        <taxon>Bacteria</taxon>
        <taxon>Pseudomonadati</taxon>
        <taxon>Pseudomonadota</taxon>
        <taxon>Betaproteobacteria</taxon>
        <taxon>Burkholderiales</taxon>
        <taxon>Burkholderiaceae</taxon>
        <taxon>Cupriavidus</taxon>
    </lineage>
</organism>
<gene>
    <name evidence="6" type="ORF">CBM2613_B120125</name>
</gene>
<dbReference type="GO" id="GO:0003677">
    <property type="term" value="F:DNA binding"/>
    <property type="evidence" value="ECO:0007669"/>
    <property type="project" value="UniProtKB-KW"/>
</dbReference>
<dbReference type="InterPro" id="IPR005471">
    <property type="entry name" value="Tscrpt_reg_IclR_N"/>
</dbReference>
<dbReference type="Gene3D" id="3.30.450.40">
    <property type="match status" value="1"/>
</dbReference>
<dbReference type="RefSeq" id="WP_198044545.1">
    <property type="nucleotide sequence ID" value="NZ_LT992560.1"/>
</dbReference>
<dbReference type="EMBL" id="OFTH01000037">
    <property type="protein sequence ID" value="SOZ68819.1"/>
    <property type="molecule type" value="Genomic_DNA"/>
</dbReference>
<comment type="caution">
    <text evidence="6">The sequence shown here is derived from an EMBL/GenBank/DDBJ whole genome shotgun (WGS) entry which is preliminary data.</text>
</comment>
<dbReference type="GO" id="GO:0003700">
    <property type="term" value="F:DNA-binding transcription factor activity"/>
    <property type="evidence" value="ECO:0007669"/>
    <property type="project" value="TreeGrafter"/>
</dbReference>
<evidence type="ECO:0000256" key="1">
    <source>
        <dbReference type="ARBA" id="ARBA00023015"/>
    </source>
</evidence>
<protein>
    <submittedName>
        <fullName evidence="6">Regulatory protein, IclR</fullName>
    </submittedName>
</protein>
<dbReference type="GO" id="GO:0045892">
    <property type="term" value="P:negative regulation of DNA-templated transcription"/>
    <property type="evidence" value="ECO:0007669"/>
    <property type="project" value="TreeGrafter"/>
</dbReference>
<dbReference type="InterPro" id="IPR014757">
    <property type="entry name" value="Tscrpt_reg_IclR_C"/>
</dbReference>
<dbReference type="SUPFAM" id="SSF55781">
    <property type="entry name" value="GAF domain-like"/>
    <property type="match status" value="1"/>
</dbReference>
<dbReference type="Proteomes" id="UP000256952">
    <property type="component" value="Chromosome CBM2613_b"/>
</dbReference>
<reference evidence="6" key="1">
    <citation type="submission" date="2018-01" db="EMBL/GenBank/DDBJ databases">
        <authorList>
            <person name="Clerissi C."/>
        </authorList>
    </citation>
    <scope>NUCLEOTIDE SEQUENCE</scope>
    <source>
        <strain evidence="6">Cupriavidus taiwanensis STM 8556</strain>
    </source>
</reference>
<proteinExistence type="predicted"/>
<keyword evidence="3" id="KW-0804">Transcription</keyword>
<dbReference type="PANTHER" id="PTHR30136:SF35">
    <property type="entry name" value="HTH-TYPE TRANSCRIPTIONAL REGULATOR RV1719"/>
    <property type="match status" value="1"/>
</dbReference>
<dbReference type="SUPFAM" id="SSF46785">
    <property type="entry name" value="Winged helix' DNA-binding domain"/>
    <property type="match status" value="1"/>
</dbReference>
<sequence>MPAKVPAVSRAMAVFEAFAREKRDLSNSDLARLLSLADSSCSDLLHTLHSLGYLMRTSRTRRFYPTGRLLETARLIAETDPLTRMAQEAVARLADATNESAFFGLLEPLAVRVAATAPSRLPLRYILDVGERVALHASALGKAMLGLLPEADARARLDTIRRPAVTPNTVVDVEQLMAQLARGRELGWYEAHDEGTAGVTALAVSAQLGERPVAISLAGPTERIERHRQPYLAALCEVRDAMLAEH</sequence>
<feature type="domain" description="HTH iclR-type" evidence="4">
    <location>
        <begin position="5"/>
        <end position="68"/>
    </location>
</feature>
<dbReference type="Gene3D" id="1.10.10.10">
    <property type="entry name" value="Winged helix-like DNA-binding domain superfamily/Winged helix DNA-binding domain"/>
    <property type="match status" value="1"/>
</dbReference>
<dbReference type="Pfam" id="PF09339">
    <property type="entry name" value="HTH_IclR"/>
    <property type="match status" value="1"/>
</dbReference>
<feature type="domain" description="IclR-ED" evidence="5">
    <location>
        <begin position="68"/>
        <end position="246"/>
    </location>
</feature>
<evidence type="ECO:0000259" key="4">
    <source>
        <dbReference type="PROSITE" id="PS51077"/>
    </source>
</evidence>
<dbReference type="Pfam" id="PF01614">
    <property type="entry name" value="IclR_C"/>
    <property type="match status" value="1"/>
</dbReference>
<dbReference type="InterPro" id="IPR050707">
    <property type="entry name" value="HTH_MetabolicPath_Reg"/>
</dbReference>
<keyword evidence="2" id="KW-0238">DNA-binding</keyword>
<dbReference type="InterPro" id="IPR036388">
    <property type="entry name" value="WH-like_DNA-bd_sf"/>
</dbReference>
<evidence type="ECO:0000256" key="3">
    <source>
        <dbReference type="ARBA" id="ARBA00023163"/>
    </source>
</evidence>
<name>A0A375E820_9BURK</name>
<dbReference type="PROSITE" id="PS51077">
    <property type="entry name" value="HTH_ICLR"/>
    <property type="match status" value="1"/>
</dbReference>
<dbReference type="InterPro" id="IPR029016">
    <property type="entry name" value="GAF-like_dom_sf"/>
</dbReference>
<dbReference type="AlphaFoldDB" id="A0A375E820"/>
<evidence type="ECO:0000259" key="5">
    <source>
        <dbReference type="PROSITE" id="PS51078"/>
    </source>
</evidence>
<dbReference type="PROSITE" id="PS51078">
    <property type="entry name" value="ICLR_ED"/>
    <property type="match status" value="1"/>
</dbReference>
<dbReference type="InterPro" id="IPR036390">
    <property type="entry name" value="WH_DNA-bd_sf"/>
</dbReference>
<evidence type="ECO:0000256" key="2">
    <source>
        <dbReference type="ARBA" id="ARBA00023125"/>
    </source>
</evidence>
<keyword evidence="1" id="KW-0805">Transcription regulation</keyword>
<accession>A0A375E820</accession>
<dbReference type="PANTHER" id="PTHR30136">
    <property type="entry name" value="HELIX-TURN-HELIX TRANSCRIPTIONAL REGULATOR, ICLR FAMILY"/>
    <property type="match status" value="1"/>
</dbReference>